<accession>A0ABT4CE97</accession>
<gene>
    <name evidence="1" type="ORF">NYO98_13505</name>
</gene>
<dbReference type="Gene3D" id="3.10.450.50">
    <property type="match status" value="1"/>
</dbReference>
<comment type="caution">
    <text evidence="1">The sequence shown here is derived from an EMBL/GenBank/DDBJ whole genome shotgun (WGS) entry which is preliminary data.</text>
</comment>
<evidence type="ECO:0000313" key="1">
    <source>
        <dbReference type="EMBL" id="MCY4727298.1"/>
    </source>
</evidence>
<protein>
    <submittedName>
        <fullName evidence="1">Nuclear transport factor 2 family protein</fullName>
    </submittedName>
</protein>
<dbReference type="Proteomes" id="UP001074726">
    <property type="component" value="Unassembled WGS sequence"/>
</dbReference>
<organism evidence="1 2">
    <name type="scientific">Nocardioides pini</name>
    <dbReference type="NCBI Taxonomy" id="2975053"/>
    <lineage>
        <taxon>Bacteria</taxon>
        <taxon>Bacillati</taxon>
        <taxon>Actinomycetota</taxon>
        <taxon>Actinomycetes</taxon>
        <taxon>Propionibacteriales</taxon>
        <taxon>Nocardioidaceae</taxon>
        <taxon>Nocardioides</taxon>
    </lineage>
</organism>
<evidence type="ECO:0000313" key="2">
    <source>
        <dbReference type="Proteomes" id="UP001074726"/>
    </source>
</evidence>
<reference evidence="1" key="1">
    <citation type="submission" date="2022-08" db="EMBL/GenBank/DDBJ databases">
        <title>Genome sequencing of Nocardioides sp. STR2.</title>
        <authorList>
            <person name="So Y."/>
        </authorList>
    </citation>
    <scope>NUCLEOTIDE SEQUENCE</scope>
    <source>
        <strain evidence="1">STR2</strain>
    </source>
</reference>
<dbReference type="EMBL" id="JAPPUX010000004">
    <property type="protein sequence ID" value="MCY4727298.1"/>
    <property type="molecule type" value="Genomic_DNA"/>
</dbReference>
<sequence length="117" mass="12839">MTTHTNDIDSAQLPATIRAFLAAHAAREVDAAMRAFAADPLVVDQDETFEGTEQVRHFLTDAGTEFTYTSELVGARRTDDTQRVALIHLEGDFPGGVADLEYAFVLDGDLVSELRIR</sequence>
<dbReference type="InterPro" id="IPR032710">
    <property type="entry name" value="NTF2-like_dom_sf"/>
</dbReference>
<dbReference type="SUPFAM" id="SSF54427">
    <property type="entry name" value="NTF2-like"/>
    <property type="match status" value="1"/>
</dbReference>
<dbReference type="RefSeq" id="WP_268112260.1">
    <property type="nucleotide sequence ID" value="NZ_JAPPUX010000004.1"/>
</dbReference>
<proteinExistence type="predicted"/>
<name>A0ABT4CE97_9ACTN</name>
<keyword evidence="2" id="KW-1185">Reference proteome</keyword>